<evidence type="ECO:0000256" key="5">
    <source>
        <dbReference type="ARBA" id="ARBA00012179"/>
    </source>
</evidence>
<dbReference type="OrthoDB" id="46913at2759"/>
<dbReference type="GO" id="GO:0004526">
    <property type="term" value="F:ribonuclease P activity"/>
    <property type="evidence" value="ECO:0007669"/>
    <property type="project" value="UniProtKB-EC"/>
</dbReference>
<reference evidence="18" key="1">
    <citation type="thesis" date="2020" institute="ProQuest LLC" country="789 East Eisenhower Parkway, Ann Arbor, MI, USA">
        <title>Comparative Genomics and Chromosome Evolution.</title>
        <authorList>
            <person name="Mudd A.B."/>
        </authorList>
    </citation>
    <scope>NUCLEOTIDE SEQUENCE</scope>
    <source>
        <strain evidence="18">Female2</strain>
        <tissue evidence="18">Blood</tissue>
    </source>
</reference>
<keyword evidence="19" id="KW-1185">Reference proteome</keyword>
<gene>
    <name evidence="18" type="ORF">GDO86_016262</name>
</gene>
<evidence type="ECO:0000256" key="9">
    <source>
        <dbReference type="ARBA" id="ARBA00022801"/>
    </source>
</evidence>
<dbReference type="Pfam" id="PF16953">
    <property type="entry name" value="PRORP"/>
    <property type="match status" value="1"/>
</dbReference>
<dbReference type="InterPro" id="IPR011990">
    <property type="entry name" value="TPR-like_helical_dom_sf"/>
</dbReference>
<dbReference type="GO" id="GO:0046872">
    <property type="term" value="F:metal ion binding"/>
    <property type="evidence" value="ECO:0007669"/>
    <property type="project" value="UniProtKB-KW"/>
</dbReference>
<evidence type="ECO:0000256" key="2">
    <source>
        <dbReference type="ARBA" id="ARBA00001946"/>
    </source>
</evidence>
<evidence type="ECO:0000256" key="3">
    <source>
        <dbReference type="ARBA" id="ARBA00004173"/>
    </source>
</evidence>
<evidence type="ECO:0000313" key="18">
    <source>
        <dbReference type="EMBL" id="KAG8449544.1"/>
    </source>
</evidence>
<feature type="compositionally biased region" description="Basic and acidic residues" evidence="16">
    <location>
        <begin position="56"/>
        <end position="74"/>
    </location>
</feature>
<evidence type="ECO:0000256" key="16">
    <source>
        <dbReference type="SAM" id="MobiDB-lite"/>
    </source>
</evidence>
<evidence type="ECO:0000256" key="8">
    <source>
        <dbReference type="ARBA" id="ARBA00022723"/>
    </source>
</evidence>
<evidence type="ECO:0000256" key="10">
    <source>
        <dbReference type="ARBA" id="ARBA00022833"/>
    </source>
</evidence>
<keyword evidence="10" id="KW-0862">Zinc</keyword>
<name>A0A8T2K1C3_9PIPI</name>
<organism evidence="18 19">
    <name type="scientific">Hymenochirus boettgeri</name>
    <name type="common">Congo dwarf clawed frog</name>
    <dbReference type="NCBI Taxonomy" id="247094"/>
    <lineage>
        <taxon>Eukaryota</taxon>
        <taxon>Metazoa</taxon>
        <taxon>Chordata</taxon>
        <taxon>Craniata</taxon>
        <taxon>Vertebrata</taxon>
        <taxon>Euteleostomi</taxon>
        <taxon>Amphibia</taxon>
        <taxon>Batrachia</taxon>
        <taxon>Anura</taxon>
        <taxon>Pipoidea</taxon>
        <taxon>Pipidae</taxon>
        <taxon>Pipinae</taxon>
        <taxon>Hymenochirus</taxon>
    </lineage>
</organism>
<evidence type="ECO:0000256" key="4">
    <source>
        <dbReference type="ARBA" id="ARBA00007626"/>
    </source>
</evidence>
<dbReference type="EC" id="3.1.26.5" evidence="5"/>
<dbReference type="Proteomes" id="UP000812440">
    <property type="component" value="Chromosome 8_10"/>
</dbReference>
<keyword evidence="9" id="KW-0378">Hydrolase</keyword>
<dbReference type="Gene3D" id="3.40.50.11980">
    <property type="match status" value="1"/>
</dbReference>
<dbReference type="EMBL" id="JAACNH010000003">
    <property type="protein sequence ID" value="KAG8449544.1"/>
    <property type="molecule type" value="Genomic_DNA"/>
</dbReference>
<comment type="subcellular location">
    <subcellularLocation>
        <location evidence="3">Mitochondrion</location>
    </subcellularLocation>
</comment>
<dbReference type="Gene3D" id="1.25.40.10">
    <property type="entry name" value="Tetratricopeptide repeat domain"/>
    <property type="match status" value="1"/>
</dbReference>
<comment type="caution">
    <text evidence="18">The sequence shown here is derived from an EMBL/GenBank/DDBJ whole genome shotgun (WGS) entry which is preliminary data.</text>
</comment>
<dbReference type="PANTHER" id="PTHR13547:SF1">
    <property type="entry name" value="MITOCHONDRIAL RIBONUCLEASE P CATALYTIC SUBUNIT"/>
    <property type="match status" value="1"/>
</dbReference>
<evidence type="ECO:0000313" key="19">
    <source>
        <dbReference type="Proteomes" id="UP000812440"/>
    </source>
</evidence>
<feature type="region of interest" description="Disordered" evidence="16">
    <location>
        <begin position="56"/>
        <end position="76"/>
    </location>
</feature>
<protein>
    <recommendedName>
        <fullName evidence="14">Mitochondrial ribonuclease P catalytic subunit</fullName>
        <ecNumber evidence="5">3.1.26.5</ecNumber>
    </recommendedName>
    <alternativeName>
        <fullName evidence="15">Mitochondrial ribonuclease P protein 3</fullName>
    </alternativeName>
</protein>
<evidence type="ECO:0000256" key="1">
    <source>
        <dbReference type="ARBA" id="ARBA00000928"/>
    </source>
</evidence>
<evidence type="ECO:0000256" key="14">
    <source>
        <dbReference type="ARBA" id="ARBA00044536"/>
    </source>
</evidence>
<dbReference type="CDD" id="cd18718">
    <property type="entry name" value="PIN_PRORP"/>
    <property type="match status" value="1"/>
</dbReference>
<feature type="domain" description="PRORP" evidence="17">
    <location>
        <begin position="344"/>
        <end position="578"/>
    </location>
</feature>
<evidence type="ECO:0000256" key="11">
    <source>
        <dbReference type="ARBA" id="ARBA00022842"/>
    </source>
</evidence>
<comment type="similarity">
    <text evidence="4">Belongs to the PPR family. P subfamily.</text>
</comment>
<keyword evidence="7" id="KW-0540">Nuclease</keyword>
<keyword evidence="13" id="KW-0496">Mitochondrion</keyword>
<dbReference type="GO" id="GO:0030678">
    <property type="term" value="C:mitochondrial ribonuclease P complex"/>
    <property type="evidence" value="ECO:0007669"/>
    <property type="project" value="TreeGrafter"/>
</dbReference>
<dbReference type="FunFam" id="1.25.40.10:FF:001403">
    <property type="entry name" value="Mitochondrial ribonuclease P protein 3-like Protein"/>
    <property type="match status" value="1"/>
</dbReference>
<dbReference type="PANTHER" id="PTHR13547">
    <property type="match status" value="1"/>
</dbReference>
<keyword evidence="12" id="KW-0809">Transit peptide</keyword>
<dbReference type="AlphaFoldDB" id="A0A8T2K1C3"/>
<evidence type="ECO:0000256" key="7">
    <source>
        <dbReference type="ARBA" id="ARBA00022722"/>
    </source>
</evidence>
<keyword evidence="11" id="KW-0460">Magnesium</keyword>
<evidence type="ECO:0000256" key="15">
    <source>
        <dbReference type="ARBA" id="ARBA00044559"/>
    </source>
</evidence>
<dbReference type="InterPro" id="IPR031595">
    <property type="entry name" value="PRORP_C"/>
</dbReference>
<evidence type="ECO:0000259" key="17">
    <source>
        <dbReference type="Pfam" id="PF16953"/>
    </source>
</evidence>
<keyword evidence="8" id="KW-0479">Metal-binding</keyword>
<dbReference type="InterPro" id="IPR033495">
    <property type="entry name" value="MRPP3_PIN_dom"/>
</dbReference>
<comment type="cofactor">
    <cofactor evidence="2">
        <name>Mg(2+)</name>
        <dbReference type="ChEBI" id="CHEBI:18420"/>
    </cofactor>
</comment>
<accession>A0A8T2K1C3</accession>
<sequence length="583" mass="67147">MMSLRVCYRKVYKKSFVRNGFRFSAFTPVLFPIDHTVMCKAAQSICTSLSAQASANDKKPLVTESKPVRFKDGGRGSPHSFTVFSAGSAKERSNIMQNKVKTSPESQYESLKKREVNVPTVPLGAKEWSKLKEEFKRPGKFEEFMMEQMISTKSDINVAKSLLTFAAKEQCGISYKLLLKYLALCVQQHQIAEVYDVYEIMKNSFKSFDTGAYSLFIKGFSQTDRWKEAITMLEKLKKSITPSPRNYGECIQGAIQHRDKNLAWALYKEMLQAGLTPCEETIQSLFNAELDLQDDAFRNNLIDILNDFRDHQIYPGEPLMQSIKSWFESTPNESWKGHISSVSVNGYCQNCKQQLESIHLMPEEYNSLKDIFIHSVIQGHDTFRKTTPQELQDFQQFVRSRPPYDVVVDGLNVAFISNKGAHSKTLLDVVTSLASGGKRVLVLGRKHMLQESRTWLRQHIKLMQQRVDCFFLDNISEDDPFLLYASLNSGSHCCFLTRDLMRDHKSCLPDAPTRRLFFKWQRGHQLVIPFYTPGSKLRLQPIMCYDTILQRTNFSWHIPFDKMGVNRASFEVPKTWLCLQKKH</sequence>
<evidence type="ECO:0000256" key="6">
    <source>
        <dbReference type="ARBA" id="ARBA00022694"/>
    </source>
</evidence>
<evidence type="ECO:0000256" key="12">
    <source>
        <dbReference type="ARBA" id="ARBA00022946"/>
    </source>
</evidence>
<keyword evidence="6" id="KW-0819">tRNA processing</keyword>
<evidence type="ECO:0000256" key="13">
    <source>
        <dbReference type="ARBA" id="ARBA00023128"/>
    </source>
</evidence>
<dbReference type="GO" id="GO:0001682">
    <property type="term" value="P:tRNA 5'-leader removal"/>
    <property type="evidence" value="ECO:0007669"/>
    <property type="project" value="TreeGrafter"/>
</dbReference>
<dbReference type="GO" id="GO:0097745">
    <property type="term" value="P:mitochondrial tRNA 5'-end processing"/>
    <property type="evidence" value="ECO:0007669"/>
    <property type="project" value="TreeGrafter"/>
</dbReference>
<proteinExistence type="inferred from homology"/>
<comment type="catalytic activity">
    <reaction evidence="1">
        <text>Endonucleolytic cleavage of RNA, removing 5'-extranucleotides from tRNA precursor.</text>
        <dbReference type="EC" id="3.1.26.5"/>
    </reaction>
</comment>